<evidence type="ECO:0000313" key="2">
    <source>
        <dbReference type="EMBL" id="SER41649.1"/>
    </source>
</evidence>
<gene>
    <name evidence="2" type="ORF">SAMN05661109_00170</name>
</gene>
<evidence type="ECO:0000256" key="1">
    <source>
        <dbReference type="SAM" id="Phobius"/>
    </source>
</evidence>
<dbReference type="AlphaFoldDB" id="A0A1H9P1E9"/>
<feature type="transmembrane region" description="Helical" evidence="1">
    <location>
        <begin position="32"/>
        <end position="51"/>
    </location>
</feature>
<feature type="transmembrane region" description="Helical" evidence="1">
    <location>
        <begin position="7"/>
        <end position="26"/>
    </location>
</feature>
<keyword evidence="3" id="KW-1185">Reference proteome</keyword>
<keyword evidence="1" id="KW-0472">Membrane</keyword>
<sequence>MPRLWRLYGLAIAIIVGAFGYVAVIVPEQIVAATPGFLTAALMVVLFAVIVPPAQLAFVGKPVPADSQIPFSQSLAQRIAGLLDSVHVMMAWLAVFLSAAISFSTLVSVLPGWQRYETAAEVIGGVGTIVVALTLVVKVFMDHDRLRKTIPADEDEKKRNHELRNHSGLGLIKNPADPLVLLQVPATSTNINVNLAHREGRKAALFGVGILVVFLVAVITLAAM</sequence>
<evidence type="ECO:0000313" key="3">
    <source>
        <dbReference type="Proteomes" id="UP000198929"/>
    </source>
</evidence>
<accession>A0A1H9P1E9</accession>
<organism evidence="2 3">
    <name type="scientific">Corynebacterium cystitidis DSM 20524</name>
    <dbReference type="NCBI Taxonomy" id="1121357"/>
    <lineage>
        <taxon>Bacteria</taxon>
        <taxon>Bacillati</taxon>
        <taxon>Actinomycetota</taxon>
        <taxon>Actinomycetes</taxon>
        <taxon>Mycobacteriales</taxon>
        <taxon>Corynebacteriaceae</taxon>
        <taxon>Corynebacterium</taxon>
    </lineage>
</organism>
<reference evidence="3" key="1">
    <citation type="submission" date="2016-10" db="EMBL/GenBank/DDBJ databases">
        <authorList>
            <person name="Varghese N."/>
            <person name="Submissions S."/>
        </authorList>
    </citation>
    <scope>NUCLEOTIDE SEQUENCE [LARGE SCALE GENOMIC DNA]</scope>
    <source>
        <strain evidence="3">DSM 20524</strain>
    </source>
</reference>
<protein>
    <submittedName>
        <fullName evidence="2">Uncharacterized protein</fullName>
    </submittedName>
</protein>
<feature type="transmembrane region" description="Helical" evidence="1">
    <location>
        <begin position="88"/>
        <end position="110"/>
    </location>
</feature>
<dbReference type="EMBL" id="FOGQ01000001">
    <property type="protein sequence ID" value="SER41649.1"/>
    <property type="molecule type" value="Genomic_DNA"/>
</dbReference>
<dbReference type="STRING" id="1121357.SAMN05661109_00170"/>
<keyword evidence="1" id="KW-0812">Transmembrane</keyword>
<name>A0A1H9P1E9_9CORY</name>
<proteinExistence type="predicted"/>
<keyword evidence="1" id="KW-1133">Transmembrane helix</keyword>
<dbReference type="RefSeq" id="WP_092254817.1">
    <property type="nucleotide sequence ID" value="NZ_CP047199.1"/>
</dbReference>
<dbReference type="Proteomes" id="UP000198929">
    <property type="component" value="Unassembled WGS sequence"/>
</dbReference>
<feature type="transmembrane region" description="Helical" evidence="1">
    <location>
        <begin position="203"/>
        <end position="223"/>
    </location>
</feature>
<feature type="transmembrane region" description="Helical" evidence="1">
    <location>
        <begin position="122"/>
        <end position="141"/>
    </location>
</feature>